<dbReference type="EMBL" id="BPLR01014979">
    <property type="protein sequence ID" value="GIY72677.1"/>
    <property type="molecule type" value="Genomic_DNA"/>
</dbReference>
<sequence length="251" mass="29471">MSKVPRRRKCRRCFYYASDREEFSCHLAICHVICGAKRSVLPARPPNINLLCLRHWRDSELLWKLWNVEITRLLNLTDSRLLVIVKDEMAELNHYVFRGGLEKSCLDMFVQRKVKKMWWMQDLFERIVVFKWNVQITRLLNVTDSSRLMASLVIVKDEMADLNHVINTTRMSKKTTRNSSPSLLGEEFAASSQKAHWYSVISFFHVKKVRRRKCRRVLLRVGQVEFSCHAADAMHVICGAKRSALPARLEH</sequence>
<accession>A0AAV4VQR9</accession>
<proteinExistence type="predicted"/>
<reference evidence="1 2" key="1">
    <citation type="submission" date="2021-06" db="EMBL/GenBank/DDBJ databases">
        <title>Caerostris extrusa draft genome.</title>
        <authorList>
            <person name="Kono N."/>
            <person name="Arakawa K."/>
        </authorList>
    </citation>
    <scope>NUCLEOTIDE SEQUENCE [LARGE SCALE GENOMIC DNA]</scope>
</reference>
<protein>
    <submittedName>
        <fullName evidence="1">Uncharacterized protein</fullName>
    </submittedName>
</protein>
<name>A0AAV4VQR9_CAEEX</name>
<gene>
    <name evidence="1" type="ORF">CEXT_583121</name>
</gene>
<dbReference type="AlphaFoldDB" id="A0AAV4VQR9"/>
<organism evidence="1 2">
    <name type="scientific">Caerostris extrusa</name>
    <name type="common">Bark spider</name>
    <name type="synonym">Caerostris bankana</name>
    <dbReference type="NCBI Taxonomy" id="172846"/>
    <lineage>
        <taxon>Eukaryota</taxon>
        <taxon>Metazoa</taxon>
        <taxon>Ecdysozoa</taxon>
        <taxon>Arthropoda</taxon>
        <taxon>Chelicerata</taxon>
        <taxon>Arachnida</taxon>
        <taxon>Araneae</taxon>
        <taxon>Araneomorphae</taxon>
        <taxon>Entelegynae</taxon>
        <taxon>Araneoidea</taxon>
        <taxon>Araneidae</taxon>
        <taxon>Caerostris</taxon>
    </lineage>
</organism>
<evidence type="ECO:0000313" key="1">
    <source>
        <dbReference type="EMBL" id="GIY72677.1"/>
    </source>
</evidence>
<keyword evidence="2" id="KW-1185">Reference proteome</keyword>
<comment type="caution">
    <text evidence="1">The sequence shown here is derived from an EMBL/GenBank/DDBJ whole genome shotgun (WGS) entry which is preliminary data.</text>
</comment>
<evidence type="ECO:0000313" key="2">
    <source>
        <dbReference type="Proteomes" id="UP001054945"/>
    </source>
</evidence>
<dbReference type="Proteomes" id="UP001054945">
    <property type="component" value="Unassembled WGS sequence"/>
</dbReference>